<feature type="region of interest" description="Disordered" evidence="1">
    <location>
        <begin position="148"/>
        <end position="167"/>
    </location>
</feature>
<dbReference type="PANTHER" id="PTHR43734:SF1">
    <property type="entry name" value="PHYTOENE DESATURASE"/>
    <property type="match status" value="1"/>
</dbReference>
<dbReference type="EMBL" id="JAATEN010000014">
    <property type="protein sequence ID" value="NJQ02385.1"/>
    <property type="molecule type" value="Genomic_DNA"/>
</dbReference>
<proteinExistence type="predicted"/>
<dbReference type="SUPFAM" id="SSF51905">
    <property type="entry name" value="FAD/NAD(P)-binding domain"/>
    <property type="match status" value="1"/>
</dbReference>
<protein>
    <submittedName>
        <fullName evidence="3">NAD(P)/FAD-dependent oxidoreductase</fullName>
    </submittedName>
</protein>
<feature type="domain" description="Amine oxidase" evidence="2">
    <location>
        <begin position="14"/>
        <end position="301"/>
    </location>
</feature>
<reference evidence="3 4" key="1">
    <citation type="submission" date="2020-03" db="EMBL/GenBank/DDBJ databases">
        <title>WGS of actinomycetes isolated from Thailand.</title>
        <authorList>
            <person name="Thawai C."/>
        </authorList>
    </citation>
    <scope>NUCLEOTIDE SEQUENCE [LARGE SCALE GENOMIC DNA]</scope>
    <source>
        <strain evidence="3 4">PLAI 1-29</strain>
    </source>
</reference>
<dbReference type="Pfam" id="PF01593">
    <property type="entry name" value="Amino_oxidase"/>
    <property type="match status" value="1"/>
</dbReference>
<name>A0ABX1BXK1_9ACTN</name>
<evidence type="ECO:0000256" key="1">
    <source>
        <dbReference type="SAM" id="MobiDB-lite"/>
    </source>
</evidence>
<gene>
    <name evidence="3" type="ORF">HCK00_18020</name>
</gene>
<dbReference type="Gene3D" id="3.50.50.60">
    <property type="entry name" value="FAD/NAD(P)-binding domain"/>
    <property type="match status" value="2"/>
</dbReference>
<comment type="caution">
    <text evidence="3">The sequence shown here is derived from an EMBL/GenBank/DDBJ whole genome shotgun (WGS) entry which is preliminary data.</text>
</comment>
<keyword evidence="4" id="KW-1185">Reference proteome</keyword>
<evidence type="ECO:0000259" key="2">
    <source>
        <dbReference type="Pfam" id="PF01593"/>
    </source>
</evidence>
<feature type="compositionally biased region" description="Basic and acidic residues" evidence="1">
    <location>
        <begin position="148"/>
        <end position="160"/>
    </location>
</feature>
<organism evidence="3 4">
    <name type="scientific">Streptomyces zingiberis</name>
    <dbReference type="NCBI Taxonomy" id="2053010"/>
    <lineage>
        <taxon>Bacteria</taxon>
        <taxon>Bacillati</taxon>
        <taxon>Actinomycetota</taxon>
        <taxon>Actinomycetes</taxon>
        <taxon>Kitasatosporales</taxon>
        <taxon>Streptomycetaceae</taxon>
        <taxon>Streptomyces</taxon>
    </lineage>
</organism>
<dbReference type="InterPro" id="IPR002937">
    <property type="entry name" value="Amino_oxidase"/>
</dbReference>
<dbReference type="PANTHER" id="PTHR43734">
    <property type="entry name" value="PHYTOENE DESATURASE"/>
    <property type="match status" value="1"/>
</dbReference>
<accession>A0ABX1BXK1</accession>
<dbReference type="Proteomes" id="UP000695264">
    <property type="component" value="Unassembled WGS sequence"/>
</dbReference>
<dbReference type="RefSeq" id="WP_168103014.1">
    <property type="nucleotide sequence ID" value="NZ_JAATEN010000014.1"/>
</dbReference>
<evidence type="ECO:0000313" key="4">
    <source>
        <dbReference type="Proteomes" id="UP000695264"/>
    </source>
</evidence>
<evidence type="ECO:0000313" key="3">
    <source>
        <dbReference type="EMBL" id="NJQ02385.1"/>
    </source>
</evidence>
<dbReference type="InterPro" id="IPR036188">
    <property type="entry name" value="FAD/NAD-bd_sf"/>
</dbReference>
<sequence length="517" mass="52591">MARIAVIGAGTGAMAAAARLAVAGHRVTVYERSGTHGGALRRVERDGFAFGTGPGLLHLPAVFRDLFLKTGKEPLEACVGLERVEPASRHLFADGTDVALPAASRAGVVGALDAALGAGAGERWSALLGRAREAWEVTRRPLLEEPLAHGGDRAPVEHDPYPATAGRGPALLRRARRPRTLAGLGRRELRDPRLSALLESHALAYGLDPRTAPASAAVLPYLEHTFGSWSVRGGTRALAEALHDRCRARGVAFVFGAEVTGVVVEDGRATGLALRDGTHVPADAVVSGVDVRLLHGALLPPGQAGPPPSAHPGLGRFSLLLALRGRHPAGTAHRTVVHATAPEGERAGLDGDFERLCEGPTVVVDRPGDPALCPDEDHGTAVLTVTVPPHAASPAAPAAGLDWTVPGRAERFAGAVLAAADAAGLGLGGRVLWQETHTPADTERETGAPGGSVPGPALAGAGGAFLRAGNAAGPEGPRGLYRVGGSAHPGGGLPHTGMSGALVAGLLVHGAGWRGSA</sequence>